<dbReference type="Pfam" id="PF04828">
    <property type="entry name" value="GFA"/>
    <property type="match status" value="1"/>
</dbReference>
<protein>
    <submittedName>
        <fullName evidence="6">Mss4-like protein</fullName>
    </submittedName>
</protein>
<dbReference type="GO" id="GO:0016846">
    <property type="term" value="F:carbon-sulfur lyase activity"/>
    <property type="evidence" value="ECO:0007669"/>
    <property type="project" value="InterPro"/>
</dbReference>
<dbReference type="EMBL" id="JAGMVJ010000020">
    <property type="protein sequence ID" value="KAH7075218.1"/>
    <property type="molecule type" value="Genomic_DNA"/>
</dbReference>
<dbReference type="PANTHER" id="PTHR33337">
    <property type="entry name" value="GFA DOMAIN-CONTAINING PROTEIN"/>
    <property type="match status" value="1"/>
</dbReference>
<dbReference type="OrthoDB" id="406544at2759"/>
<dbReference type="AlphaFoldDB" id="A0A8K0QYQ4"/>
<evidence type="ECO:0000256" key="2">
    <source>
        <dbReference type="ARBA" id="ARBA00022723"/>
    </source>
</evidence>
<evidence type="ECO:0000256" key="1">
    <source>
        <dbReference type="ARBA" id="ARBA00005495"/>
    </source>
</evidence>
<accession>A0A8K0QYQ4</accession>
<dbReference type="Proteomes" id="UP000813461">
    <property type="component" value="Unassembled WGS sequence"/>
</dbReference>
<proteinExistence type="inferred from homology"/>
<evidence type="ECO:0000259" key="5">
    <source>
        <dbReference type="PROSITE" id="PS51891"/>
    </source>
</evidence>
<dbReference type="InterPro" id="IPR006913">
    <property type="entry name" value="CENP-V/GFA"/>
</dbReference>
<dbReference type="GO" id="GO:0046872">
    <property type="term" value="F:metal ion binding"/>
    <property type="evidence" value="ECO:0007669"/>
    <property type="project" value="UniProtKB-KW"/>
</dbReference>
<gene>
    <name evidence="6" type="ORF">FB567DRAFT_186112</name>
</gene>
<dbReference type="Gene3D" id="3.90.1590.10">
    <property type="entry name" value="glutathione-dependent formaldehyde- activating enzyme (gfa)"/>
    <property type="match status" value="1"/>
</dbReference>
<evidence type="ECO:0000256" key="3">
    <source>
        <dbReference type="ARBA" id="ARBA00022833"/>
    </source>
</evidence>
<sequence length="158" mass="18238">MTLLIANKRTGACLCKRIKFRTTGEEINVAICHCTNCRRHCGSAYTANAWFPDEQFEWIRGADLLKQYDDHDTSTGEVVHRWHCTHCGSPISTKSPRMPGVTIVPCGLFEGQHVWKPKYEQWRRSRLCFVDVIKGVHDGSRYDGFPDIKELERIWAKL</sequence>
<comment type="similarity">
    <text evidence="1">Belongs to the Gfa family.</text>
</comment>
<comment type="caution">
    <text evidence="6">The sequence shown here is derived from an EMBL/GenBank/DDBJ whole genome shotgun (WGS) entry which is preliminary data.</text>
</comment>
<dbReference type="InterPro" id="IPR011057">
    <property type="entry name" value="Mss4-like_sf"/>
</dbReference>
<organism evidence="6 7">
    <name type="scientific">Paraphoma chrysanthemicola</name>
    <dbReference type="NCBI Taxonomy" id="798071"/>
    <lineage>
        <taxon>Eukaryota</taxon>
        <taxon>Fungi</taxon>
        <taxon>Dikarya</taxon>
        <taxon>Ascomycota</taxon>
        <taxon>Pezizomycotina</taxon>
        <taxon>Dothideomycetes</taxon>
        <taxon>Pleosporomycetidae</taxon>
        <taxon>Pleosporales</taxon>
        <taxon>Pleosporineae</taxon>
        <taxon>Phaeosphaeriaceae</taxon>
        <taxon>Paraphoma</taxon>
    </lineage>
</organism>
<evidence type="ECO:0000313" key="7">
    <source>
        <dbReference type="Proteomes" id="UP000813461"/>
    </source>
</evidence>
<evidence type="ECO:0000313" key="6">
    <source>
        <dbReference type="EMBL" id="KAH7075218.1"/>
    </source>
</evidence>
<name>A0A8K0QYQ4_9PLEO</name>
<feature type="domain" description="CENP-V/GFA" evidence="5">
    <location>
        <begin position="9"/>
        <end position="116"/>
    </location>
</feature>
<keyword evidence="7" id="KW-1185">Reference proteome</keyword>
<keyword evidence="2" id="KW-0479">Metal-binding</keyword>
<keyword evidence="3" id="KW-0862">Zinc</keyword>
<evidence type="ECO:0000256" key="4">
    <source>
        <dbReference type="ARBA" id="ARBA00023239"/>
    </source>
</evidence>
<dbReference type="SUPFAM" id="SSF51316">
    <property type="entry name" value="Mss4-like"/>
    <property type="match status" value="1"/>
</dbReference>
<dbReference type="PROSITE" id="PS51891">
    <property type="entry name" value="CENP_V_GFA"/>
    <property type="match status" value="1"/>
</dbReference>
<reference evidence="6" key="1">
    <citation type="journal article" date="2021" name="Nat. Commun.">
        <title>Genetic determinants of endophytism in the Arabidopsis root mycobiome.</title>
        <authorList>
            <person name="Mesny F."/>
            <person name="Miyauchi S."/>
            <person name="Thiergart T."/>
            <person name="Pickel B."/>
            <person name="Atanasova L."/>
            <person name="Karlsson M."/>
            <person name="Huettel B."/>
            <person name="Barry K.W."/>
            <person name="Haridas S."/>
            <person name="Chen C."/>
            <person name="Bauer D."/>
            <person name="Andreopoulos W."/>
            <person name="Pangilinan J."/>
            <person name="LaButti K."/>
            <person name="Riley R."/>
            <person name="Lipzen A."/>
            <person name="Clum A."/>
            <person name="Drula E."/>
            <person name="Henrissat B."/>
            <person name="Kohler A."/>
            <person name="Grigoriev I.V."/>
            <person name="Martin F.M."/>
            <person name="Hacquard S."/>
        </authorList>
    </citation>
    <scope>NUCLEOTIDE SEQUENCE</scope>
    <source>
        <strain evidence="6">MPI-SDFR-AT-0120</strain>
    </source>
</reference>
<keyword evidence="4" id="KW-0456">Lyase</keyword>
<dbReference type="PANTHER" id="PTHR33337:SF40">
    <property type="entry name" value="CENP-V_GFA DOMAIN-CONTAINING PROTEIN-RELATED"/>
    <property type="match status" value="1"/>
</dbReference>